<gene>
    <name evidence="7" type="ORF">SAMN04488516_10458</name>
</gene>
<name>A0A1H0D7J9_9BACT</name>
<keyword evidence="5" id="KW-0411">Iron-sulfur</keyword>
<dbReference type="SUPFAM" id="SSF102114">
    <property type="entry name" value="Radical SAM enzymes"/>
    <property type="match status" value="1"/>
</dbReference>
<reference evidence="7 8" key="1">
    <citation type="submission" date="2016-10" db="EMBL/GenBank/DDBJ databases">
        <authorList>
            <person name="de Groot N.N."/>
        </authorList>
    </citation>
    <scope>NUCLEOTIDE SEQUENCE [LARGE SCALE GENOMIC DNA]</scope>
    <source>
        <strain evidence="7 8">DSM 15269</strain>
    </source>
</reference>
<dbReference type="InterPro" id="IPR058240">
    <property type="entry name" value="rSAM_sf"/>
</dbReference>
<evidence type="ECO:0000256" key="1">
    <source>
        <dbReference type="ARBA" id="ARBA00001966"/>
    </source>
</evidence>
<dbReference type="STRING" id="206665.SAMN04488516_10458"/>
<evidence type="ECO:0000313" key="8">
    <source>
        <dbReference type="Proteomes" id="UP000199602"/>
    </source>
</evidence>
<dbReference type="InterPro" id="IPR023404">
    <property type="entry name" value="rSAM_horseshoe"/>
</dbReference>
<protein>
    <submittedName>
        <fullName evidence="7">Radical SAM superfamily protein</fullName>
    </submittedName>
</protein>
<evidence type="ECO:0000259" key="6">
    <source>
        <dbReference type="PROSITE" id="PS51918"/>
    </source>
</evidence>
<dbReference type="GO" id="GO:0051536">
    <property type="term" value="F:iron-sulfur cluster binding"/>
    <property type="evidence" value="ECO:0007669"/>
    <property type="project" value="UniProtKB-KW"/>
</dbReference>
<dbReference type="Gene3D" id="3.40.50.280">
    <property type="entry name" value="Cobalamin-binding domain"/>
    <property type="match status" value="1"/>
</dbReference>
<keyword evidence="8" id="KW-1185">Reference proteome</keyword>
<comment type="cofactor">
    <cofactor evidence="1">
        <name>[4Fe-4S] cluster</name>
        <dbReference type="ChEBI" id="CHEBI:49883"/>
    </cofactor>
</comment>
<dbReference type="Pfam" id="PF04055">
    <property type="entry name" value="Radical_SAM"/>
    <property type="match status" value="1"/>
</dbReference>
<dbReference type="SMART" id="SM00729">
    <property type="entry name" value="Elp3"/>
    <property type="match status" value="1"/>
</dbReference>
<dbReference type="GO" id="GO:0003824">
    <property type="term" value="F:catalytic activity"/>
    <property type="evidence" value="ECO:0007669"/>
    <property type="project" value="InterPro"/>
</dbReference>
<evidence type="ECO:0000256" key="4">
    <source>
        <dbReference type="ARBA" id="ARBA00023004"/>
    </source>
</evidence>
<dbReference type="InterPro" id="IPR007197">
    <property type="entry name" value="rSAM"/>
</dbReference>
<dbReference type="PANTHER" id="PTHR43409">
    <property type="entry name" value="ANAEROBIC MAGNESIUM-PROTOPORPHYRIN IX MONOMETHYL ESTER CYCLASE-RELATED"/>
    <property type="match status" value="1"/>
</dbReference>
<dbReference type="PANTHER" id="PTHR43409:SF15">
    <property type="entry name" value="PUTATIVE-RELATED"/>
    <property type="match status" value="1"/>
</dbReference>
<dbReference type="EMBL" id="FNIN01000004">
    <property type="protein sequence ID" value="SDN66059.1"/>
    <property type="molecule type" value="Genomic_DNA"/>
</dbReference>
<keyword evidence="3" id="KW-0479">Metal-binding</keyword>
<dbReference type="CDD" id="cd01335">
    <property type="entry name" value="Radical_SAM"/>
    <property type="match status" value="1"/>
</dbReference>
<keyword evidence="2" id="KW-0949">S-adenosyl-L-methionine</keyword>
<dbReference type="InterPro" id="IPR036724">
    <property type="entry name" value="Cobalamin-bd_sf"/>
</dbReference>
<dbReference type="GO" id="GO:0046872">
    <property type="term" value="F:metal ion binding"/>
    <property type="evidence" value="ECO:0007669"/>
    <property type="project" value="UniProtKB-KW"/>
</dbReference>
<dbReference type="Proteomes" id="UP000199602">
    <property type="component" value="Unassembled WGS sequence"/>
</dbReference>
<dbReference type="GO" id="GO:0031419">
    <property type="term" value="F:cobalamin binding"/>
    <property type="evidence" value="ECO:0007669"/>
    <property type="project" value="InterPro"/>
</dbReference>
<sequence>MPKAMRPKWPKITWSSSHRKIGPYILGINPWIYDFAAYNLWSRPVGLLVCLDMLREAGANVALLDCMDKTWQDHPWPKPHLFGKGHYPKSSLPKPFVYLNIPRKFSRYGLSYEAVKGALQKISPHPDLILITSIMTYWYPGVVATLNLVRDIFPKAKVVLGGIYATLCFEHAQQWGFDLILKGPLETPDNWSKLWELLGISAPSLPNGAGLKMALDLYRGKEFSILLGSRGCPFNCEYCASRLLYNNFQQKEYSCFIQEFENEFLKGVRNFAFYDDALLVNPQKWLIPFLKYVIKNKLKIRLHTPNAMHVRYLNRDICKLFYQAGLTTIRLGLETANFNSRLDKKLTKEQWERGLSNLFNAGFKPEQIGAYILFGLPEQTEAEIKAAISFVKTWGIQPDLAYFTPIPHTSIFEQAKKVSPYPLSEEPLFQNNSIWPCVPGGFSWEKASFWKSLLRL</sequence>
<dbReference type="PROSITE" id="PS51918">
    <property type="entry name" value="RADICAL_SAM"/>
    <property type="match status" value="1"/>
</dbReference>
<organism evidence="7 8">
    <name type="scientific">Desulfonauticus submarinus</name>
    <dbReference type="NCBI Taxonomy" id="206665"/>
    <lineage>
        <taxon>Bacteria</taxon>
        <taxon>Pseudomonadati</taxon>
        <taxon>Thermodesulfobacteriota</taxon>
        <taxon>Desulfovibrionia</taxon>
        <taxon>Desulfovibrionales</taxon>
        <taxon>Desulfonauticaceae</taxon>
        <taxon>Desulfonauticus</taxon>
    </lineage>
</organism>
<keyword evidence="4" id="KW-0408">Iron</keyword>
<dbReference type="InterPro" id="IPR006638">
    <property type="entry name" value="Elp3/MiaA/NifB-like_rSAM"/>
</dbReference>
<dbReference type="SFLD" id="SFLDS00029">
    <property type="entry name" value="Radical_SAM"/>
    <property type="match status" value="1"/>
</dbReference>
<dbReference type="SFLD" id="SFLDG01082">
    <property type="entry name" value="B12-binding_domain_containing"/>
    <property type="match status" value="1"/>
</dbReference>
<dbReference type="InterPro" id="IPR051198">
    <property type="entry name" value="BchE-like"/>
</dbReference>
<evidence type="ECO:0000256" key="2">
    <source>
        <dbReference type="ARBA" id="ARBA00022691"/>
    </source>
</evidence>
<proteinExistence type="predicted"/>
<evidence type="ECO:0000256" key="5">
    <source>
        <dbReference type="ARBA" id="ARBA00023014"/>
    </source>
</evidence>
<dbReference type="AlphaFoldDB" id="A0A1H0D7J9"/>
<accession>A0A1H0D7J9</accession>
<dbReference type="RefSeq" id="WP_234970961.1">
    <property type="nucleotide sequence ID" value="NZ_FNIN01000004.1"/>
</dbReference>
<evidence type="ECO:0000256" key="3">
    <source>
        <dbReference type="ARBA" id="ARBA00022723"/>
    </source>
</evidence>
<dbReference type="GO" id="GO:0005829">
    <property type="term" value="C:cytosol"/>
    <property type="evidence" value="ECO:0007669"/>
    <property type="project" value="TreeGrafter"/>
</dbReference>
<dbReference type="Gene3D" id="3.80.30.20">
    <property type="entry name" value="tm_1862 like domain"/>
    <property type="match status" value="1"/>
</dbReference>
<feature type="domain" description="Radical SAM core" evidence="6">
    <location>
        <begin position="218"/>
        <end position="437"/>
    </location>
</feature>
<dbReference type="SUPFAM" id="SSF52242">
    <property type="entry name" value="Cobalamin (vitamin B12)-binding domain"/>
    <property type="match status" value="1"/>
</dbReference>
<evidence type="ECO:0000313" key="7">
    <source>
        <dbReference type="EMBL" id="SDN66059.1"/>
    </source>
</evidence>